<keyword evidence="3" id="KW-1185">Reference proteome</keyword>
<proteinExistence type="predicted"/>
<comment type="caution">
    <text evidence="2">The sequence shown here is derived from an EMBL/GenBank/DDBJ whole genome shotgun (WGS) entry which is preliminary data.</text>
</comment>
<protein>
    <submittedName>
        <fullName evidence="2">Uncharacterized protein</fullName>
    </submittedName>
</protein>
<feature type="compositionally biased region" description="Low complexity" evidence="1">
    <location>
        <begin position="33"/>
        <end position="46"/>
    </location>
</feature>
<accession>A0A836BTN1</accession>
<name>A0A836BTN1_9CHLO</name>
<dbReference type="Proteomes" id="UP000612055">
    <property type="component" value="Unassembled WGS sequence"/>
</dbReference>
<dbReference type="EMBL" id="JAEHOE010000085">
    <property type="protein sequence ID" value="KAG2488262.1"/>
    <property type="molecule type" value="Genomic_DNA"/>
</dbReference>
<evidence type="ECO:0000313" key="2">
    <source>
        <dbReference type="EMBL" id="KAG2488262.1"/>
    </source>
</evidence>
<dbReference type="AlphaFoldDB" id="A0A836BTN1"/>
<reference evidence="2" key="1">
    <citation type="journal article" date="2020" name="bioRxiv">
        <title>Comparative genomics of Chlamydomonas.</title>
        <authorList>
            <person name="Craig R.J."/>
            <person name="Hasan A.R."/>
            <person name="Ness R.W."/>
            <person name="Keightley P.D."/>
        </authorList>
    </citation>
    <scope>NUCLEOTIDE SEQUENCE</scope>
    <source>
        <strain evidence="2">CCAP 11/70</strain>
    </source>
</reference>
<organism evidence="2 3">
    <name type="scientific">Edaphochlamys debaryana</name>
    <dbReference type="NCBI Taxonomy" id="47281"/>
    <lineage>
        <taxon>Eukaryota</taxon>
        <taxon>Viridiplantae</taxon>
        <taxon>Chlorophyta</taxon>
        <taxon>core chlorophytes</taxon>
        <taxon>Chlorophyceae</taxon>
        <taxon>CS clade</taxon>
        <taxon>Chlamydomonadales</taxon>
        <taxon>Chlamydomonadales incertae sedis</taxon>
        <taxon>Edaphochlamys</taxon>
    </lineage>
</organism>
<evidence type="ECO:0000313" key="3">
    <source>
        <dbReference type="Proteomes" id="UP000612055"/>
    </source>
</evidence>
<sequence length="358" mass="35922">MAASREQQSEPLASFPAQTSAPRRVLRVTCTASSGSSRSGGCSPDSTDPEFDLLTTPAIASSSTITAPAAPLVDTSPSPPNTGALARLLRTDLSALSLAAAAAFPISAPHAPAAAAAAAACPPGPGSCTLDSMLDLIELEQQQRAGSVGEPSLALDSLFGPDEVLGSAGASMYGMHQYGTGTASGSRPRWASGSSRRCSATALSAWAPHDAGGATTTGGGGGEDCGSALSLDLLHCWESESTAHGTATGLAQLFSHRSSLTGPGEALAAAHTNNVRAPSQARDGTLDLKPRRHFERRQPSPEDAVDAVAAASAALAAAAAASRRKLGARGMRLGEADALTTAGGDPALRQIWLGIGHD</sequence>
<gene>
    <name evidence="2" type="ORF">HYH03_013113</name>
</gene>
<evidence type="ECO:0000256" key="1">
    <source>
        <dbReference type="SAM" id="MobiDB-lite"/>
    </source>
</evidence>
<feature type="region of interest" description="Disordered" evidence="1">
    <location>
        <begin position="1"/>
        <end position="20"/>
    </location>
</feature>
<feature type="region of interest" description="Disordered" evidence="1">
    <location>
        <begin position="29"/>
        <end position="52"/>
    </location>
</feature>